<dbReference type="GO" id="GO:0071555">
    <property type="term" value="P:cell wall organization"/>
    <property type="evidence" value="ECO:0007669"/>
    <property type="project" value="InterPro"/>
</dbReference>
<evidence type="ECO:0000256" key="5">
    <source>
        <dbReference type="ARBA" id="ARBA00023186"/>
    </source>
</evidence>
<sequence>MNRLSIFSRTAMFLALTLSLPLTVNAAGMVPETSLLVIDEATHSGTINVKNTDNTPALLYTTVVNLPDDNNGIKLIPTQPVVRLEPGQTQQLRFILQNDAPLDVEHYKRVTFEGIPPKSDDKKVKIGFNIRQDIPVLIRPAKLPVVTDAWKTLQWSGSGTTAKVTNPSKYVIRLAQNVIFQPSGIAGNINKTYILPGESLNIALTKSVSGSNKVKFFPASRYGVEVPSFVADFNAK</sequence>
<dbReference type="PROSITE" id="PS00160">
    <property type="entry name" value="ALDOLASE_KDPG_KHG_2"/>
    <property type="match status" value="1"/>
</dbReference>
<evidence type="ECO:0000313" key="8">
    <source>
        <dbReference type="EMBL" id="PLO70709.1"/>
    </source>
</evidence>
<evidence type="ECO:0000256" key="2">
    <source>
        <dbReference type="ARBA" id="ARBA00007399"/>
    </source>
</evidence>
<evidence type="ECO:0000256" key="3">
    <source>
        <dbReference type="ARBA" id="ARBA00022729"/>
    </source>
</evidence>
<evidence type="ECO:0000256" key="1">
    <source>
        <dbReference type="ARBA" id="ARBA00004418"/>
    </source>
</evidence>
<feature type="signal peptide" evidence="6">
    <location>
        <begin position="1"/>
        <end position="26"/>
    </location>
</feature>
<dbReference type="Gene3D" id="2.60.40.10">
    <property type="entry name" value="Immunoglobulins"/>
    <property type="match status" value="2"/>
</dbReference>
<feature type="domain" description="Pili assembly chaperone N-terminal" evidence="7">
    <location>
        <begin position="28"/>
        <end position="143"/>
    </location>
</feature>
<name>A0A2J5PXC1_9ENTR</name>
<gene>
    <name evidence="8" type="ORF">CWN49_11510</name>
</gene>
<dbReference type="Proteomes" id="UP000234667">
    <property type="component" value="Unassembled WGS sequence"/>
</dbReference>
<dbReference type="SUPFAM" id="SSF49354">
    <property type="entry name" value="PapD-like"/>
    <property type="match status" value="1"/>
</dbReference>
<evidence type="ECO:0000256" key="4">
    <source>
        <dbReference type="ARBA" id="ARBA00022764"/>
    </source>
</evidence>
<keyword evidence="5" id="KW-0143">Chaperone</keyword>
<proteinExistence type="inferred from homology"/>
<dbReference type="AlphaFoldDB" id="A0A2J5PXC1"/>
<dbReference type="InterPro" id="IPR008962">
    <property type="entry name" value="PapD-like_sf"/>
</dbReference>
<evidence type="ECO:0000256" key="6">
    <source>
        <dbReference type="SAM" id="SignalP"/>
    </source>
</evidence>
<organism evidence="8 9">
    <name type="scientific">Klebsiella michiganensis</name>
    <dbReference type="NCBI Taxonomy" id="1134687"/>
    <lineage>
        <taxon>Bacteria</taxon>
        <taxon>Pseudomonadati</taxon>
        <taxon>Pseudomonadota</taxon>
        <taxon>Gammaproteobacteria</taxon>
        <taxon>Enterobacterales</taxon>
        <taxon>Enterobacteriaceae</taxon>
        <taxon>Klebsiella/Raoultella group</taxon>
        <taxon>Klebsiella</taxon>
    </lineage>
</organism>
<feature type="chain" id="PRO_5014473559" evidence="6">
    <location>
        <begin position="27"/>
        <end position="236"/>
    </location>
</feature>
<dbReference type="PRINTS" id="PR00969">
    <property type="entry name" value="CHAPERONPILI"/>
</dbReference>
<dbReference type="InterPro" id="IPR016147">
    <property type="entry name" value="Pili_assmbl_chaperone_N"/>
</dbReference>
<keyword evidence="4" id="KW-0574">Periplasm</keyword>
<keyword evidence="3 6" id="KW-0732">Signal</keyword>
<dbReference type="InterPro" id="IPR031338">
    <property type="entry name" value="KDPG/KHG_AS_2"/>
</dbReference>
<evidence type="ECO:0000313" key="9">
    <source>
        <dbReference type="Proteomes" id="UP000234667"/>
    </source>
</evidence>
<dbReference type="Pfam" id="PF00345">
    <property type="entry name" value="PapD_N"/>
    <property type="match status" value="1"/>
</dbReference>
<comment type="caution">
    <text evidence="8">The sequence shown here is derived from an EMBL/GenBank/DDBJ whole genome shotgun (WGS) entry which is preliminary data.</text>
</comment>
<protein>
    <submittedName>
        <fullName evidence="8">Fimbrial chaperone protein</fullName>
    </submittedName>
</protein>
<evidence type="ECO:0000259" key="7">
    <source>
        <dbReference type="Pfam" id="PF00345"/>
    </source>
</evidence>
<dbReference type="InterPro" id="IPR001829">
    <property type="entry name" value="Pili_assmbl_chaperone_bac"/>
</dbReference>
<dbReference type="EMBL" id="PIDR01000285">
    <property type="protein sequence ID" value="PLO70709.1"/>
    <property type="molecule type" value="Genomic_DNA"/>
</dbReference>
<comment type="subcellular location">
    <subcellularLocation>
        <location evidence="1">Periplasm</location>
    </subcellularLocation>
</comment>
<dbReference type="InterPro" id="IPR036316">
    <property type="entry name" value="Pili_assmbl_chap_C_dom_sf"/>
</dbReference>
<reference evidence="8 9" key="1">
    <citation type="submission" date="2017-11" db="EMBL/GenBank/DDBJ databases">
        <authorList>
            <person name="Han C.G."/>
        </authorList>
    </citation>
    <scope>NUCLEOTIDE SEQUENCE [LARGE SCALE GENOMIC DNA]</scope>
    <source>
        <strain evidence="8 9">A10</strain>
    </source>
</reference>
<dbReference type="InterPro" id="IPR050643">
    <property type="entry name" value="Periplasmic_pilus_chap"/>
</dbReference>
<dbReference type="SUPFAM" id="SSF49584">
    <property type="entry name" value="Periplasmic chaperone C-domain"/>
    <property type="match status" value="1"/>
</dbReference>
<dbReference type="PANTHER" id="PTHR30251:SF3">
    <property type="entry name" value="FIMBRIAL CHAPARONE PROTEIN"/>
    <property type="match status" value="1"/>
</dbReference>
<dbReference type="NCBIfam" id="NF007392">
    <property type="entry name" value="PRK09918.1"/>
    <property type="match status" value="1"/>
</dbReference>
<reference evidence="8 9" key="2">
    <citation type="submission" date="2018-01" db="EMBL/GenBank/DDBJ databases">
        <title>Genomic study of Klebsiella pneumoniae.</title>
        <authorList>
            <person name="Yang Y."/>
            <person name="Bicalho R."/>
        </authorList>
    </citation>
    <scope>NUCLEOTIDE SEQUENCE [LARGE SCALE GENOMIC DNA]</scope>
    <source>
        <strain evidence="8 9">A10</strain>
    </source>
</reference>
<dbReference type="InterPro" id="IPR013783">
    <property type="entry name" value="Ig-like_fold"/>
</dbReference>
<dbReference type="PANTHER" id="PTHR30251">
    <property type="entry name" value="PILUS ASSEMBLY CHAPERONE"/>
    <property type="match status" value="1"/>
</dbReference>
<accession>A0A2J5PXC1</accession>
<dbReference type="GO" id="GO:0030288">
    <property type="term" value="C:outer membrane-bounded periplasmic space"/>
    <property type="evidence" value="ECO:0007669"/>
    <property type="project" value="InterPro"/>
</dbReference>
<comment type="similarity">
    <text evidence="2">Belongs to the periplasmic pilus chaperone family.</text>
</comment>